<name>F5Y6L6_LEAAZ</name>
<dbReference type="RefSeq" id="WP_015710740.1">
    <property type="nucleotide sequence ID" value="NC_015577.1"/>
</dbReference>
<reference evidence="1 2" key="2">
    <citation type="journal article" date="2011" name="ISME J.">
        <title>RNA-seq reveals cooperative metabolic interactions between two termite-gut spirochete species in co-culture.</title>
        <authorList>
            <person name="Rosenthal A.Z."/>
            <person name="Matson E.G."/>
            <person name="Eldar A."/>
            <person name="Leadbetter J.R."/>
        </authorList>
    </citation>
    <scope>NUCLEOTIDE SEQUENCE [LARGE SCALE GENOMIC DNA]</scope>
    <source>
        <strain evidence="2">ATCC BAA-888 / DSM 13862 / ZAS-9</strain>
    </source>
</reference>
<dbReference type="EMBL" id="CP001841">
    <property type="protein sequence ID" value="AEF83420.1"/>
    <property type="molecule type" value="Genomic_DNA"/>
</dbReference>
<organism evidence="1 2">
    <name type="scientific">Leadbettera azotonutricia (strain ATCC BAA-888 / DSM 13862 / ZAS-9)</name>
    <name type="common">Treponema azotonutricium</name>
    <dbReference type="NCBI Taxonomy" id="545695"/>
    <lineage>
        <taxon>Bacteria</taxon>
        <taxon>Pseudomonadati</taxon>
        <taxon>Spirochaetota</taxon>
        <taxon>Spirochaetia</taxon>
        <taxon>Spirochaetales</taxon>
        <taxon>Breznakiellaceae</taxon>
        <taxon>Leadbettera</taxon>
    </lineage>
</organism>
<dbReference type="HOGENOM" id="CLU_1034199_0_0_12"/>
<protein>
    <submittedName>
        <fullName evidence="1">Putative lipoprotein</fullName>
    </submittedName>
</protein>
<dbReference type="AlphaFoldDB" id="F5Y6L6"/>
<reference evidence="2" key="1">
    <citation type="submission" date="2009-12" db="EMBL/GenBank/DDBJ databases">
        <title>Complete sequence of Treponema azotonutricium strain ZAS-9.</title>
        <authorList>
            <person name="Tetu S.G."/>
            <person name="Matson E."/>
            <person name="Ren Q."/>
            <person name="Seshadri R."/>
            <person name="Elbourne L."/>
            <person name="Hassan K.A."/>
            <person name="Durkin A."/>
            <person name="Radune D."/>
            <person name="Mohamoud Y."/>
            <person name="Shay R."/>
            <person name="Jin S."/>
            <person name="Zhang X."/>
            <person name="Lucey K."/>
            <person name="Ballor N.R."/>
            <person name="Ottesen E."/>
            <person name="Rosenthal R."/>
            <person name="Allen A."/>
            <person name="Leadbetter J.R."/>
            <person name="Paulsen I.T."/>
        </authorList>
    </citation>
    <scope>NUCLEOTIDE SEQUENCE [LARGE SCALE GENOMIC DNA]</scope>
    <source>
        <strain evidence="2">ATCC BAA-888 / DSM 13862 / ZAS-9</strain>
    </source>
</reference>
<dbReference type="InParanoid" id="F5Y6L6"/>
<dbReference type="KEGG" id="taz:TREAZ_1255"/>
<dbReference type="OrthoDB" id="5348911at2"/>
<proteinExistence type="predicted"/>
<evidence type="ECO:0000313" key="2">
    <source>
        <dbReference type="Proteomes" id="UP000009222"/>
    </source>
</evidence>
<evidence type="ECO:0000313" key="1">
    <source>
        <dbReference type="EMBL" id="AEF83420.1"/>
    </source>
</evidence>
<keyword evidence="2" id="KW-1185">Reference proteome</keyword>
<gene>
    <name evidence="1" type="ordered locus">TREAZ_1255</name>
</gene>
<dbReference type="STRING" id="545695.TREAZ_1255"/>
<dbReference type="Proteomes" id="UP000009222">
    <property type="component" value="Chromosome"/>
</dbReference>
<sequence length="279" mass="31056">MPVPRPCFRTAGLLLFVSFLFWGCKTSAPGVENFSSRQALQREHFYTPPQKGKLVFLGVAGIRSKLEDSIQLALEDAARKVAIFERVEGEFATFTRMGGRFLDYRSETNSSLIYDTGFRRYIERLEFDREKDVFTSENAVFVRVVSPGNPGEALRMNPEQDYHPSYSGSAARPSWIDDPPQTISGYAVGIGYAGRRNAHRDTVISSYENAIFSIVRDTASVSWGRTIGYRGGGLLDYAAITRSGINARAVLNGFYVLDIWTDPSNKAVWTLAVAAYASQ</sequence>
<keyword evidence="1" id="KW-0449">Lipoprotein</keyword>
<accession>F5Y6L6</accession>
<dbReference type="eggNOG" id="ENOG5031DF4">
    <property type="taxonomic scope" value="Bacteria"/>
</dbReference>